<evidence type="ECO:0008006" key="6">
    <source>
        <dbReference type="Google" id="ProtNLM"/>
    </source>
</evidence>
<evidence type="ECO:0000313" key="5">
    <source>
        <dbReference type="Proteomes" id="UP001162891"/>
    </source>
</evidence>
<feature type="compositionally biased region" description="Pro residues" evidence="1">
    <location>
        <begin position="535"/>
        <end position="546"/>
    </location>
</feature>
<feature type="transmembrane region" description="Helical" evidence="2">
    <location>
        <begin position="202"/>
        <end position="220"/>
    </location>
</feature>
<dbReference type="RefSeq" id="WP_248352286.1">
    <property type="nucleotide sequence ID" value="NZ_AP025591.1"/>
</dbReference>
<evidence type="ECO:0000313" key="4">
    <source>
        <dbReference type="EMBL" id="BDG03911.1"/>
    </source>
</evidence>
<feature type="transmembrane region" description="Helical" evidence="2">
    <location>
        <begin position="168"/>
        <end position="195"/>
    </location>
</feature>
<keyword evidence="5" id="KW-1185">Reference proteome</keyword>
<feature type="transmembrane region" description="Helical" evidence="2">
    <location>
        <begin position="327"/>
        <end position="345"/>
    </location>
</feature>
<feature type="transmembrane region" description="Helical" evidence="2">
    <location>
        <begin position="143"/>
        <end position="162"/>
    </location>
</feature>
<feature type="chain" id="PRO_5046142386" description="Glycosyltransferase RgtA/B/C/D-like domain-containing protein" evidence="3">
    <location>
        <begin position="22"/>
        <end position="564"/>
    </location>
</feature>
<keyword evidence="2" id="KW-0812">Transmembrane</keyword>
<dbReference type="Proteomes" id="UP001162891">
    <property type="component" value="Chromosome"/>
</dbReference>
<organism evidence="4 5">
    <name type="scientific">Anaeromyxobacter oryzae</name>
    <dbReference type="NCBI Taxonomy" id="2918170"/>
    <lineage>
        <taxon>Bacteria</taxon>
        <taxon>Pseudomonadati</taxon>
        <taxon>Myxococcota</taxon>
        <taxon>Myxococcia</taxon>
        <taxon>Myxococcales</taxon>
        <taxon>Cystobacterineae</taxon>
        <taxon>Anaeromyxobacteraceae</taxon>
        <taxon>Anaeromyxobacter</taxon>
    </lineage>
</organism>
<keyword evidence="2" id="KW-0472">Membrane</keyword>
<name>A0ABN6MSI0_9BACT</name>
<sequence length="564" mass="56397">MRRPDRLLAALAGALAAVTLARLPAAWESGNALNHVSGAWMALADDLARGTLYRPLHDPALGFGGTRFFPLAFALHAGLVRLGAPLLPAGLALSLGAGALLAVAAWALLRRLGLARVPAAAFAVLAAAGFAGQHALAAVRGDLLAVALEAAGLALVAGAPGPRRLAGAAGALVLAFAAKPTALTAAAAAATYLAVLGRRRAALALAAAVAAGSAAVVLATDALSSGRFLAILVACAAGGAGAGDLARSPLRLAHLFAVEDRGGAVLVAAALVALVLSARRMLRPAGGPRLDPGDPRLLPALWVGAALAGALAIFASPGTGVNHLLELEAASAVLLGACATTPGLAGAAARAGAPVAALAGVLVALSTWTTDRAVSRLAEIRGVLASAPAPLVSEDPLVPLLAGATPLVQDPWMLRLVSERDEGMARPLLEALRARRPAAVILFRDLADPGADAWYARGDLGPAVVAEVRRGYRLARRVGRYFVYVPADPARAPAAPRLAEASGAAAPEARAAVARSAAKAMAVPNAHPVPDRRPATPPAPAAPPARSPATPRATTTRVVVRPAL</sequence>
<feature type="signal peptide" evidence="3">
    <location>
        <begin position="1"/>
        <end position="21"/>
    </location>
</feature>
<dbReference type="EMBL" id="AP025591">
    <property type="protein sequence ID" value="BDG03911.1"/>
    <property type="molecule type" value="Genomic_DNA"/>
</dbReference>
<evidence type="ECO:0000256" key="3">
    <source>
        <dbReference type="SAM" id="SignalP"/>
    </source>
</evidence>
<evidence type="ECO:0000256" key="2">
    <source>
        <dbReference type="SAM" id="Phobius"/>
    </source>
</evidence>
<gene>
    <name evidence="4" type="ORF">AMOR_29070</name>
</gene>
<keyword evidence="2" id="KW-1133">Transmembrane helix</keyword>
<feature type="region of interest" description="Disordered" evidence="1">
    <location>
        <begin position="520"/>
        <end position="564"/>
    </location>
</feature>
<accession>A0ABN6MSI0</accession>
<feature type="transmembrane region" description="Helical" evidence="2">
    <location>
        <begin position="60"/>
        <end position="79"/>
    </location>
</feature>
<evidence type="ECO:0000256" key="1">
    <source>
        <dbReference type="SAM" id="MobiDB-lite"/>
    </source>
</evidence>
<feature type="transmembrane region" description="Helical" evidence="2">
    <location>
        <begin position="226"/>
        <end position="246"/>
    </location>
</feature>
<reference evidence="5" key="1">
    <citation type="journal article" date="2022" name="Int. J. Syst. Evol. Microbiol.">
        <title>Anaeromyxobacter oryzae sp. nov., Anaeromyxobacter diazotrophicus sp. nov. and Anaeromyxobacter paludicola sp. nov., isolated from paddy soils.</title>
        <authorList>
            <person name="Itoh H."/>
            <person name="Xu Z."/>
            <person name="Mise K."/>
            <person name="Masuda Y."/>
            <person name="Ushijima N."/>
            <person name="Hayakawa C."/>
            <person name="Shiratori Y."/>
            <person name="Senoo K."/>
        </authorList>
    </citation>
    <scope>NUCLEOTIDE SEQUENCE [LARGE SCALE GENOMIC DNA]</scope>
    <source>
        <strain evidence="5">Red232</strain>
    </source>
</reference>
<feature type="compositionally biased region" description="Low complexity" evidence="1">
    <location>
        <begin position="547"/>
        <end position="564"/>
    </location>
</feature>
<feature type="transmembrane region" description="Helical" evidence="2">
    <location>
        <begin position="86"/>
        <end position="108"/>
    </location>
</feature>
<feature type="transmembrane region" description="Helical" evidence="2">
    <location>
        <begin position="297"/>
        <end position="315"/>
    </location>
</feature>
<protein>
    <recommendedName>
        <fullName evidence="6">Glycosyltransferase RgtA/B/C/D-like domain-containing protein</fullName>
    </recommendedName>
</protein>
<feature type="transmembrane region" description="Helical" evidence="2">
    <location>
        <begin position="114"/>
        <end position="131"/>
    </location>
</feature>
<keyword evidence="3" id="KW-0732">Signal</keyword>
<proteinExistence type="predicted"/>
<feature type="transmembrane region" description="Helical" evidence="2">
    <location>
        <begin position="258"/>
        <end position="277"/>
    </location>
</feature>